<dbReference type="InterPro" id="IPR006037">
    <property type="entry name" value="RCK_C"/>
</dbReference>
<dbReference type="AlphaFoldDB" id="A0A2P8R2C4"/>
<dbReference type="EMBL" id="PDHH01000002">
    <property type="protein sequence ID" value="PSM52654.1"/>
    <property type="molecule type" value="Genomic_DNA"/>
</dbReference>
<dbReference type="SUPFAM" id="SSF116726">
    <property type="entry name" value="TrkA C-terminal domain-like"/>
    <property type="match status" value="1"/>
</dbReference>
<dbReference type="GO" id="GO:0006813">
    <property type="term" value="P:potassium ion transport"/>
    <property type="evidence" value="ECO:0007669"/>
    <property type="project" value="InterPro"/>
</dbReference>
<feature type="domain" description="RCK C-terminal" evidence="1">
    <location>
        <begin position="139"/>
        <end position="220"/>
    </location>
</feature>
<proteinExistence type="predicted"/>
<dbReference type="InterPro" id="IPR036721">
    <property type="entry name" value="RCK_C_sf"/>
</dbReference>
<accession>A0A2P8R2C4</accession>
<evidence type="ECO:0000313" key="3">
    <source>
        <dbReference type="Proteomes" id="UP000240535"/>
    </source>
</evidence>
<organism evidence="2 3">
    <name type="scientific">Campylobacter blaseri</name>
    <dbReference type="NCBI Taxonomy" id="2042961"/>
    <lineage>
        <taxon>Bacteria</taxon>
        <taxon>Pseudomonadati</taxon>
        <taxon>Campylobacterota</taxon>
        <taxon>Epsilonproteobacteria</taxon>
        <taxon>Campylobacterales</taxon>
        <taxon>Campylobacteraceae</taxon>
        <taxon>Campylobacter</taxon>
    </lineage>
</organism>
<gene>
    <name evidence="2" type="ORF">CQ405_02675</name>
</gene>
<dbReference type="PROSITE" id="PS51202">
    <property type="entry name" value="RCK_C"/>
    <property type="match status" value="1"/>
</dbReference>
<evidence type="ECO:0000313" key="2">
    <source>
        <dbReference type="EMBL" id="PSM52654.1"/>
    </source>
</evidence>
<name>A0A2P8R2C4_9BACT</name>
<dbReference type="RefSeq" id="WP_106870360.1">
    <property type="nucleotide sequence ID" value="NZ_CP053841.1"/>
</dbReference>
<comment type="caution">
    <text evidence="2">The sequence shown here is derived from an EMBL/GenBank/DDBJ whole genome shotgun (WGS) entry which is preliminary data.</text>
</comment>
<evidence type="ECO:0000259" key="1">
    <source>
        <dbReference type="PROSITE" id="PS51202"/>
    </source>
</evidence>
<reference evidence="3" key="1">
    <citation type="submission" date="2017-10" db="EMBL/GenBank/DDBJ databases">
        <title>Campylobacter species from seals.</title>
        <authorList>
            <person name="Gilbert M.J."/>
            <person name="Zomer A.L."/>
            <person name="Timmerman A.J."/>
            <person name="Duim B."/>
            <person name="Wagenaar J.A."/>
        </authorList>
    </citation>
    <scope>NUCLEOTIDE SEQUENCE [LARGE SCALE GENOMIC DNA]</scope>
    <source>
        <strain evidence="3">17S00004-5</strain>
    </source>
</reference>
<protein>
    <recommendedName>
        <fullName evidence="1">RCK C-terminal domain-containing protein</fullName>
    </recommendedName>
</protein>
<keyword evidence="3" id="KW-1185">Reference proteome</keyword>
<sequence length="473" mass="54775">MKNILIVCDGIVAKRFLERVSSLKNINHKYKIITNKAKTINDKIEENENMQIHRFDPTSFERLKGVASGKFDSFMIVLDNEFDAIHTYKNLRKIDKEQEIFMLDEWGVINKIDKDENLKVMDVLSVVSSRLISFLPDNPALADNIGVGKGEIMEVKVPIGSPFAYKKIGMILQSDFKIPILYRHNEIIVTKYSTVIFPNDSLLLVGEPPVLRNVFRSIKKVVGRFPSPFGSNIYFFVDMAVMKYDEFENAIKNIRFLNKAISSQKIYIRVINPTLNETLENLKKINEEEDIEVIIDFKRSKPSMLKDDVEKYKIGVFVTNNSFFNSNKERLHNLKIPVLTLGEGNLDKLTKGVVLVSSKNNTQESSVVFDLCSQLNINVHLYYYDQGVNASEEIVNYYENLAELFDEELHVIDDGKENPIYTLQKEDNFIQFLPFNEKVLKNSFASHLSRNMDELYFRLDKNYQLFVPSFYEI</sequence>
<dbReference type="Proteomes" id="UP000240535">
    <property type="component" value="Unassembled WGS sequence"/>
</dbReference>
<dbReference type="Gene3D" id="3.30.70.1450">
    <property type="entry name" value="Regulator of K+ conductance, C-terminal domain"/>
    <property type="match status" value="1"/>
</dbReference>
<dbReference type="OrthoDB" id="5337496at2"/>
<dbReference type="GO" id="GO:0008324">
    <property type="term" value="F:monoatomic cation transmembrane transporter activity"/>
    <property type="evidence" value="ECO:0007669"/>
    <property type="project" value="InterPro"/>
</dbReference>